<organism evidence="2 3">
    <name type="scientific">Mycobacterium leprae</name>
    <dbReference type="NCBI Taxonomy" id="1769"/>
    <lineage>
        <taxon>Bacteria</taxon>
        <taxon>Bacillati</taxon>
        <taxon>Actinomycetota</taxon>
        <taxon>Actinomycetes</taxon>
        <taxon>Mycobacteriales</taxon>
        <taxon>Mycobacteriaceae</taxon>
        <taxon>Mycobacterium</taxon>
    </lineage>
</organism>
<evidence type="ECO:0000313" key="3">
    <source>
        <dbReference type="Proteomes" id="UP000249682"/>
    </source>
</evidence>
<dbReference type="InterPro" id="IPR042099">
    <property type="entry name" value="ANL_N_sf"/>
</dbReference>
<reference evidence="2 3" key="1">
    <citation type="submission" date="2018-05" db="EMBL/GenBank/DDBJ databases">
        <title>Evolution of small genomes with special reference to Mycobacterium leprae.</title>
        <authorList>
            <person name="Mohanty P.S."/>
            <person name="Bansal A.K."/>
            <person name="Gupta U.D."/>
            <person name="Naaz F."/>
            <person name="Dwivedi V.D."/>
            <person name="Singh H."/>
            <person name="Gupta G."/>
            <person name="Sharma S."/>
            <person name="Arora M."/>
        </authorList>
    </citation>
    <scope>NUCLEOTIDE SEQUENCE [LARGE SCALE GENOMIC DNA]</scope>
    <source>
        <strain evidence="2 3">MRHRU-235-G</strain>
    </source>
</reference>
<dbReference type="Pfam" id="PF16177">
    <property type="entry name" value="ACAS_N"/>
    <property type="match status" value="1"/>
</dbReference>
<evidence type="ECO:0000313" key="2">
    <source>
        <dbReference type="EMBL" id="AWV48583.1"/>
    </source>
</evidence>
<proteinExistence type="predicted"/>
<dbReference type="EMBL" id="CP029543">
    <property type="protein sequence ID" value="AWV48583.1"/>
    <property type="molecule type" value="Genomic_DNA"/>
</dbReference>
<protein>
    <recommendedName>
        <fullName evidence="1">Acetyl-coenzyme A synthetase N-terminal domain-containing protein</fullName>
    </recommendedName>
</protein>
<dbReference type="InterPro" id="IPR032387">
    <property type="entry name" value="ACAS_N"/>
</dbReference>
<accession>A0AAD0KS19</accession>
<dbReference type="AlphaFoldDB" id="A0AAD0KS19"/>
<dbReference type="Gene3D" id="3.40.50.12780">
    <property type="entry name" value="N-terminal domain of ligase-like"/>
    <property type="match status" value="1"/>
</dbReference>
<dbReference type="Proteomes" id="UP000249682">
    <property type="component" value="Chromosome"/>
</dbReference>
<sequence>MTQAANQLLWSTPFAEVLNWSGSHSPGGFVGDTINVTYNCLNRHVAEVHKNRGHYLAGRTSPVIVAG</sequence>
<gene>
    <name evidence="2" type="ORF">DIJ64_12560</name>
</gene>
<name>A0AAD0KS19_MYCLR</name>
<evidence type="ECO:0000259" key="1">
    <source>
        <dbReference type="Pfam" id="PF16177"/>
    </source>
</evidence>
<feature type="domain" description="Acetyl-coenzyme A synthetase N-terminal" evidence="1">
    <location>
        <begin position="3"/>
        <end position="40"/>
    </location>
</feature>